<dbReference type="RefSeq" id="WP_115895931.1">
    <property type="nucleotide sequence ID" value="NZ_QUNG01000001.1"/>
</dbReference>
<dbReference type="CDD" id="cd08417">
    <property type="entry name" value="PBP2_Nitroaromatics_like"/>
    <property type="match status" value="1"/>
</dbReference>
<dbReference type="AlphaFoldDB" id="A0A3E0DT00"/>
<name>A0A3E0DT00_9GAMM</name>
<dbReference type="SUPFAM" id="SSF53850">
    <property type="entry name" value="Periplasmic binding protein-like II"/>
    <property type="match status" value="1"/>
</dbReference>
<dbReference type="Gene3D" id="1.10.10.10">
    <property type="entry name" value="Winged helix-like DNA-binding domain superfamily/Winged helix DNA-binding domain"/>
    <property type="match status" value="1"/>
</dbReference>
<dbReference type="GO" id="GO:0003700">
    <property type="term" value="F:DNA-binding transcription factor activity"/>
    <property type="evidence" value="ECO:0007669"/>
    <property type="project" value="InterPro"/>
</dbReference>
<dbReference type="SUPFAM" id="SSF46785">
    <property type="entry name" value="Winged helix' DNA-binding domain"/>
    <property type="match status" value="1"/>
</dbReference>
<evidence type="ECO:0000256" key="4">
    <source>
        <dbReference type="ARBA" id="ARBA00023163"/>
    </source>
</evidence>
<comment type="similarity">
    <text evidence="1">Belongs to the LysR transcriptional regulatory family.</text>
</comment>
<dbReference type="InterPro" id="IPR036390">
    <property type="entry name" value="WH_DNA-bd_sf"/>
</dbReference>
<evidence type="ECO:0000259" key="5">
    <source>
        <dbReference type="PROSITE" id="PS50931"/>
    </source>
</evidence>
<organism evidence="6 7">
    <name type="scientific">Marinomonas pollencensis</name>
    <dbReference type="NCBI Taxonomy" id="491954"/>
    <lineage>
        <taxon>Bacteria</taxon>
        <taxon>Pseudomonadati</taxon>
        <taxon>Pseudomonadota</taxon>
        <taxon>Gammaproteobacteria</taxon>
        <taxon>Oceanospirillales</taxon>
        <taxon>Oceanospirillaceae</taxon>
        <taxon>Marinomonas</taxon>
    </lineage>
</organism>
<dbReference type="InterPro" id="IPR036388">
    <property type="entry name" value="WH-like_DNA-bd_sf"/>
</dbReference>
<dbReference type="Pfam" id="PF03466">
    <property type="entry name" value="LysR_substrate"/>
    <property type="match status" value="1"/>
</dbReference>
<dbReference type="PANTHER" id="PTHR30118">
    <property type="entry name" value="HTH-TYPE TRANSCRIPTIONAL REGULATOR LEUO-RELATED"/>
    <property type="match status" value="1"/>
</dbReference>
<keyword evidence="4" id="KW-0804">Transcription</keyword>
<dbReference type="PANTHER" id="PTHR30118:SF15">
    <property type="entry name" value="TRANSCRIPTIONAL REGULATORY PROTEIN"/>
    <property type="match status" value="1"/>
</dbReference>
<accession>A0A3E0DT00</accession>
<evidence type="ECO:0000256" key="1">
    <source>
        <dbReference type="ARBA" id="ARBA00009437"/>
    </source>
</evidence>
<dbReference type="Gene3D" id="3.40.190.10">
    <property type="entry name" value="Periplasmic binding protein-like II"/>
    <property type="match status" value="2"/>
</dbReference>
<dbReference type="InterPro" id="IPR050389">
    <property type="entry name" value="LysR-type_TF"/>
</dbReference>
<dbReference type="InterPro" id="IPR037402">
    <property type="entry name" value="YidZ_PBP2"/>
</dbReference>
<dbReference type="InterPro" id="IPR005119">
    <property type="entry name" value="LysR_subst-bd"/>
</dbReference>
<evidence type="ECO:0000313" key="7">
    <source>
        <dbReference type="Proteomes" id="UP000256542"/>
    </source>
</evidence>
<sequence>MDMDISQLRLLVVLERERSLSRAAKALHLSQSAASHVLAKLRNRFDDPLFIKTKMGMEPTPTALALIPDVRKGLNALDLAFNKVKPFNPSREAKTFYIGAVDYFEFYALPQLASRLQEEAPNIRIAIDILPENLRMERVEEGRLDLFIGVDELQSVPRYYHRQHWLTDQYVGIVRTANTLPDRLDLHTFLATPHIHLPLVNSGADPIDQWLLDQHQSRQISMIVQSYAIGGMVTAKSDSIMCVPANIAKELTAMLPVRSVLLPDGVPNLSLSIFSHQLYDSQESIQWLIKKIQQCAPAIATG</sequence>
<reference evidence="6 7" key="1">
    <citation type="submission" date="2018-08" db="EMBL/GenBank/DDBJ databases">
        <title>Genomic Encyclopedia of Type Strains, Phase III (KMG-III): the genomes of soil and plant-associated and newly described type strains.</title>
        <authorList>
            <person name="Whitman W."/>
        </authorList>
    </citation>
    <scope>NUCLEOTIDE SEQUENCE [LARGE SCALE GENOMIC DNA]</scope>
    <source>
        <strain evidence="6 7">CECT 7375</strain>
    </source>
</reference>
<dbReference type="Proteomes" id="UP000256542">
    <property type="component" value="Unassembled WGS sequence"/>
</dbReference>
<dbReference type="OrthoDB" id="8839911at2"/>
<dbReference type="PRINTS" id="PR00039">
    <property type="entry name" value="HTHLYSR"/>
</dbReference>
<keyword evidence="7" id="KW-1185">Reference proteome</keyword>
<protein>
    <submittedName>
        <fullName evidence="6">LysR family transcriptional regulator</fullName>
    </submittedName>
</protein>
<dbReference type="InterPro" id="IPR000847">
    <property type="entry name" value="LysR_HTH_N"/>
</dbReference>
<dbReference type="PROSITE" id="PS50931">
    <property type="entry name" value="HTH_LYSR"/>
    <property type="match status" value="1"/>
</dbReference>
<dbReference type="Pfam" id="PF00126">
    <property type="entry name" value="HTH_1"/>
    <property type="match status" value="1"/>
</dbReference>
<gene>
    <name evidence="6" type="ORF">DFP81_101242</name>
</gene>
<evidence type="ECO:0000256" key="3">
    <source>
        <dbReference type="ARBA" id="ARBA00023125"/>
    </source>
</evidence>
<evidence type="ECO:0000313" key="6">
    <source>
        <dbReference type="EMBL" id="REG86677.1"/>
    </source>
</evidence>
<feature type="domain" description="HTH lysR-type" evidence="5">
    <location>
        <begin position="3"/>
        <end position="60"/>
    </location>
</feature>
<proteinExistence type="inferred from homology"/>
<dbReference type="EMBL" id="QUNG01000001">
    <property type="protein sequence ID" value="REG86677.1"/>
    <property type="molecule type" value="Genomic_DNA"/>
</dbReference>
<keyword evidence="3" id="KW-0238">DNA-binding</keyword>
<evidence type="ECO:0000256" key="2">
    <source>
        <dbReference type="ARBA" id="ARBA00023015"/>
    </source>
</evidence>
<keyword evidence="2" id="KW-0805">Transcription regulation</keyword>
<dbReference type="GO" id="GO:0003677">
    <property type="term" value="F:DNA binding"/>
    <property type="evidence" value="ECO:0007669"/>
    <property type="project" value="UniProtKB-KW"/>
</dbReference>
<comment type="caution">
    <text evidence="6">The sequence shown here is derived from an EMBL/GenBank/DDBJ whole genome shotgun (WGS) entry which is preliminary data.</text>
</comment>